<evidence type="ECO:0000313" key="4">
    <source>
        <dbReference type="EMBL" id="KZD12799.1"/>
    </source>
</evidence>
<dbReference type="Gene3D" id="1.10.10.10">
    <property type="entry name" value="Winged helix-like DNA-binding domain superfamily/Winged helix DNA-binding domain"/>
    <property type="match status" value="1"/>
</dbReference>
<dbReference type="PANTHER" id="PTHR13947">
    <property type="entry name" value="GNAT FAMILY N-ACETYLTRANSFERASE"/>
    <property type="match status" value="1"/>
</dbReference>
<dbReference type="Proteomes" id="UP000076400">
    <property type="component" value="Unassembled WGS sequence"/>
</dbReference>
<feature type="domain" description="N-acetyltransferase" evidence="3">
    <location>
        <begin position="153"/>
        <end position="309"/>
    </location>
</feature>
<dbReference type="InterPro" id="IPR011991">
    <property type="entry name" value="ArsR-like_HTH"/>
</dbReference>
<dbReference type="EMBL" id="LPXN01000001">
    <property type="protein sequence ID" value="KZD12799.1"/>
    <property type="molecule type" value="Genomic_DNA"/>
</dbReference>
<dbReference type="CDD" id="cd00090">
    <property type="entry name" value="HTH_ARSR"/>
    <property type="match status" value="1"/>
</dbReference>
<dbReference type="STRING" id="580166.AUP43_00200"/>
<evidence type="ECO:0000259" key="2">
    <source>
        <dbReference type="PROSITE" id="PS50995"/>
    </source>
</evidence>
<dbReference type="InterPro" id="IPR050769">
    <property type="entry name" value="NAT_camello-type"/>
</dbReference>
<dbReference type="CDD" id="cd04301">
    <property type="entry name" value="NAT_SF"/>
    <property type="match status" value="1"/>
</dbReference>
<dbReference type="InterPro" id="IPR016181">
    <property type="entry name" value="Acyl_CoA_acyltransferase"/>
</dbReference>
<accession>A0A154WH51</accession>
<dbReference type="RefSeq" id="WP_067550930.1">
    <property type="nucleotide sequence ID" value="NZ_LPXN01000001.1"/>
</dbReference>
<dbReference type="GO" id="GO:0003700">
    <property type="term" value="F:DNA-binding transcription factor activity"/>
    <property type="evidence" value="ECO:0007669"/>
    <property type="project" value="InterPro"/>
</dbReference>
<comment type="caution">
    <text evidence="4">The sequence shown here is derived from an EMBL/GenBank/DDBJ whole genome shotgun (WGS) entry which is preliminary data.</text>
</comment>
<organism evidence="4 5">
    <name type="scientific">Oceanibaculum pacificum</name>
    <dbReference type="NCBI Taxonomy" id="580166"/>
    <lineage>
        <taxon>Bacteria</taxon>
        <taxon>Pseudomonadati</taxon>
        <taxon>Pseudomonadota</taxon>
        <taxon>Alphaproteobacteria</taxon>
        <taxon>Rhodospirillales</taxon>
        <taxon>Oceanibaculaceae</taxon>
        <taxon>Oceanibaculum</taxon>
    </lineage>
</organism>
<dbReference type="GO" id="GO:0008080">
    <property type="term" value="F:N-acetyltransferase activity"/>
    <property type="evidence" value="ECO:0007669"/>
    <property type="project" value="InterPro"/>
</dbReference>
<dbReference type="InterPro" id="IPR036388">
    <property type="entry name" value="WH-like_DNA-bd_sf"/>
</dbReference>
<dbReference type="OrthoDB" id="273614at2"/>
<dbReference type="SUPFAM" id="SSF46785">
    <property type="entry name" value="Winged helix' DNA-binding domain"/>
    <property type="match status" value="1"/>
</dbReference>
<dbReference type="InterPro" id="IPR000182">
    <property type="entry name" value="GNAT_dom"/>
</dbReference>
<keyword evidence="1" id="KW-0808">Transferase</keyword>
<dbReference type="Pfam" id="PF01047">
    <property type="entry name" value="MarR"/>
    <property type="match status" value="1"/>
</dbReference>
<protein>
    <submittedName>
        <fullName evidence="4">MarR family transcriptional regulator</fullName>
    </submittedName>
</protein>
<gene>
    <name evidence="4" type="ORF">AUP43_00200</name>
</gene>
<name>A0A154WH51_9PROT</name>
<dbReference type="PROSITE" id="PS50995">
    <property type="entry name" value="HTH_MARR_2"/>
    <property type="match status" value="1"/>
</dbReference>
<dbReference type="SMART" id="SM00347">
    <property type="entry name" value="HTH_MARR"/>
    <property type="match status" value="1"/>
</dbReference>
<feature type="domain" description="HTH marR-type" evidence="2">
    <location>
        <begin position="1"/>
        <end position="141"/>
    </location>
</feature>
<dbReference type="SUPFAM" id="SSF55729">
    <property type="entry name" value="Acyl-CoA N-acyltransferases (Nat)"/>
    <property type="match status" value="1"/>
</dbReference>
<sequence>MSTAQFEARIAAIRGFSRFYTRRIGVLHEGLHGSPFSLTEGRIVYELAQRDGVTAADLGADLGLDAGYLSRVLRALEERGVLLRRPSRSDGRQNILSLTEAGRVAYAALNASSHDEIAAVLADLTEAQQQRLVDSLATAEALLGGTALQTPAYILRPHRPGDIGWVIQRHGELYAEEYGWDISFEALVAQVAADFLRDFNPADDCCWIAEKDGERVGSAFVVRKDKTMAKLRMVIVDPKARGLGLGRRLVEECMRFARSAGYTRMTLWTNDVLHAARHIYEKAGFTLVASEPYRGFGKDLVSETWERDL</sequence>
<dbReference type="InterPro" id="IPR036390">
    <property type="entry name" value="WH_DNA-bd_sf"/>
</dbReference>
<evidence type="ECO:0000313" key="5">
    <source>
        <dbReference type="Proteomes" id="UP000076400"/>
    </source>
</evidence>
<reference evidence="4 5" key="1">
    <citation type="submission" date="2015-12" db="EMBL/GenBank/DDBJ databases">
        <title>Genome sequence of Oceanibaculum pacificum MCCC 1A02656.</title>
        <authorList>
            <person name="Lu L."/>
            <person name="Lai Q."/>
            <person name="Shao Z."/>
            <person name="Qian P."/>
        </authorList>
    </citation>
    <scope>NUCLEOTIDE SEQUENCE [LARGE SCALE GENOMIC DNA]</scope>
    <source>
        <strain evidence="4 5">MCCC 1A02656</strain>
    </source>
</reference>
<keyword evidence="5" id="KW-1185">Reference proteome</keyword>
<dbReference type="PANTHER" id="PTHR13947:SF37">
    <property type="entry name" value="LD18367P"/>
    <property type="match status" value="1"/>
</dbReference>
<dbReference type="PROSITE" id="PS51186">
    <property type="entry name" value="GNAT"/>
    <property type="match status" value="1"/>
</dbReference>
<evidence type="ECO:0000259" key="3">
    <source>
        <dbReference type="PROSITE" id="PS51186"/>
    </source>
</evidence>
<dbReference type="AlphaFoldDB" id="A0A154WH51"/>
<dbReference type="InterPro" id="IPR000835">
    <property type="entry name" value="HTH_MarR-typ"/>
</dbReference>
<evidence type="ECO:0000256" key="1">
    <source>
        <dbReference type="ARBA" id="ARBA00022679"/>
    </source>
</evidence>
<dbReference type="Pfam" id="PF00583">
    <property type="entry name" value="Acetyltransf_1"/>
    <property type="match status" value="1"/>
</dbReference>
<proteinExistence type="predicted"/>
<dbReference type="Gene3D" id="3.40.630.30">
    <property type="match status" value="1"/>
</dbReference>